<evidence type="ECO:0000313" key="2">
    <source>
        <dbReference type="Proteomes" id="UP000019804"/>
    </source>
</evidence>
<dbReference type="GeneID" id="63695187"/>
<dbReference type="InterPro" id="IPR036426">
    <property type="entry name" value="Bulb-type_lectin_dom_sf"/>
</dbReference>
<evidence type="ECO:0000313" key="1">
    <source>
        <dbReference type="EMBL" id="EYE96721.1"/>
    </source>
</evidence>
<accession>A0A017SIY7</accession>
<proteinExistence type="predicted"/>
<keyword evidence="2" id="KW-1185">Reference proteome</keyword>
<organism evidence="1 2">
    <name type="scientific">Aspergillus ruber (strain CBS 135680)</name>
    <dbReference type="NCBI Taxonomy" id="1388766"/>
    <lineage>
        <taxon>Eukaryota</taxon>
        <taxon>Fungi</taxon>
        <taxon>Dikarya</taxon>
        <taxon>Ascomycota</taxon>
        <taxon>Pezizomycotina</taxon>
        <taxon>Eurotiomycetes</taxon>
        <taxon>Eurotiomycetidae</taxon>
        <taxon>Eurotiales</taxon>
        <taxon>Aspergillaceae</taxon>
        <taxon>Aspergillus</taxon>
        <taxon>Aspergillus subgen. Aspergillus</taxon>
    </lineage>
</organism>
<dbReference type="EMBL" id="KK088417">
    <property type="protein sequence ID" value="EYE96721.1"/>
    <property type="molecule type" value="Genomic_DNA"/>
</dbReference>
<dbReference type="OrthoDB" id="1884773at2759"/>
<dbReference type="AlphaFoldDB" id="A0A017SIY7"/>
<dbReference type="Proteomes" id="UP000019804">
    <property type="component" value="Unassembled WGS sequence"/>
</dbReference>
<dbReference type="HOGENOM" id="CLU_1618653_0_0_1"/>
<name>A0A017SIY7_ASPRC</name>
<reference evidence="2" key="1">
    <citation type="journal article" date="2014" name="Nat. Commun.">
        <title>Genomic adaptations of the halophilic Dead Sea filamentous fungus Eurotium rubrum.</title>
        <authorList>
            <person name="Kis-Papo T."/>
            <person name="Weig A.R."/>
            <person name="Riley R."/>
            <person name="Persoh D."/>
            <person name="Salamov A."/>
            <person name="Sun H."/>
            <person name="Lipzen A."/>
            <person name="Wasser S.P."/>
            <person name="Rambold G."/>
            <person name="Grigoriev I.V."/>
            <person name="Nevo E."/>
        </authorList>
    </citation>
    <scope>NUCLEOTIDE SEQUENCE [LARGE SCALE GENOMIC DNA]</scope>
    <source>
        <strain evidence="2">CBS 135680</strain>
    </source>
</reference>
<protein>
    <submittedName>
        <fullName evidence="1">Uncharacterized protein</fullName>
    </submittedName>
</protein>
<dbReference type="STRING" id="1388766.A0A017SIY7"/>
<dbReference type="RefSeq" id="XP_040640409.1">
    <property type="nucleotide sequence ID" value="XM_040780063.1"/>
</dbReference>
<dbReference type="Gene3D" id="2.90.10.10">
    <property type="entry name" value="Bulb-type lectin domain"/>
    <property type="match status" value="1"/>
</dbReference>
<gene>
    <name evidence="1" type="ORF">EURHEDRAFT_401165</name>
</gene>
<sequence length="164" mass="18770">MGWANDLKKSKWKDLPIRQRAYVNFLAQQVRGKYKPLLQWLKLVLQEMVAYDIDLTRMSYAEGIDTILEMKSIRDIHDNMELEGDANVKADSLLEGVFRELNDLALGRETVLDSNLGSFINLTDQVIREGDYLQSANELYRFICQGDGNVLLYGPGMCDLGIIY</sequence>